<evidence type="ECO:0000313" key="7">
    <source>
        <dbReference type="Proteomes" id="UP000824150"/>
    </source>
</evidence>
<reference evidence="6" key="2">
    <citation type="submission" date="2021-04" db="EMBL/GenBank/DDBJ databases">
        <authorList>
            <person name="Gilroy R."/>
        </authorList>
    </citation>
    <scope>NUCLEOTIDE SEQUENCE</scope>
    <source>
        <strain evidence="6">687</strain>
    </source>
</reference>
<dbReference type="CDD" id="cd17478">
    <property type="entry name" value="MFS_FsR"/>
    <property type="match status" value="1"/>
</dbReference>
<protein>
    <submittedName>
        <fullName evidence="6">MFS transporter</fullName>
    </submittedName>
</protein>
<keyword evidence="3 4" id="KW-0472">Membrane</keyword>
<dbReference type="SUPFAM" id="SSF103473">
    <property type="entry name" value="MFS general substrate transporter"/>
    <property type="match status" value="1"/>
</dbReference>
<evidence type="ECO:0000313" key="6">
    <source>
        <dbReference type="EMBL" id="MBU3827415.1"/>
    </source>
</evidence>
<keyword evidence="1 4" id="KW-0812">Transmembrane</keyword>
<dbReference type="Proteomes" id="UP000824150">
    <property type="component" value="Unassembled WGS sequence"/>
</dbReference>
<feature type="transmembrane region" description="Helical" evidence="4">
    <location>
        <begin position="102"/>
        <end position="121"/>
    </location>
</feature>
<feature type="domain" description="Major facilitator superfamily (MFS) profile" evidence="5">
    <location>
        <begin position="1"/>
        <end position="392"/>
    </location>
</feature>
<name>A0A9E2KPZ8_9GAMM</name>
<feature type="transmembrane region" description="Helical" evidence="4">
    <location>
        <begin position="133"/>
        <end position="155"/>
    </location>
</feature>
<sequence length="396" mass="42342">MSYLQDYKTLKENFFIMGGHLADDLCQGALPAILSFMYLEGKLSSYADVAFLIMATTMVNAIAQPLTGLLSDRKPRPYFMCAGMLIAALGIMFIGFVDNFALLFILVAINGIGTATFHPAAGKLANIFASGHLGKGMSIFSVGGNIGFALGPLYYTAGYMLFGLKATLLICLPALVMAYFFVRKNKMYVERSAQALAQVKTQREQEGLKENYRGTAILLLLVFARSAAMFSLTAFLPLYFVDVLHKPEEGAALTNSVIAICGAAATLIGGSFSDKFGFTQLVRLTSFVAVPFAFLFVATDIVPLALLGLMGASFAYYMAMSPLVIIGQRFLCLHLGLATGLTVGLGISFGGIIAPLLGMVGDKYGLTVTMQIVAALLLLSALISLLVPKVNGRKLK</sequence>
<accession>A0A9E2KPZ8</accession>
<evidence type="ECO:0000256" key="3">
    <source>
        <dbReference type="ARBA" id="ARBA00023136"/>
    </source>
</evidence>
<feature type="transmembrane region" description="Helical" evidence="4">
    <location>
        <begin position="281"/>
        <end position="298"/>
    </location>
</feature>
<feature type="transmembrane region" description="Helical" evidence="4">
    <location>
        <begin position="217"/>
        <end position="240"/>
    </location>
</feature>
<evidence type="ECO:0000259" key="5">
    <source>
        <dbReference type="PROSITE" id="PS50850"/>
    </source>
</evidence>
<feature type="transmembrane region" description="Helical" evidence="4">
    <location>
        <begin position="333"/>
        <end position="358"/>
    </location>
</feature>
<feature type="transmembrane region" description="Helical" evidence="4">
    <location>
        <begin position="161"/>
        <end position="182"/>
    </location>
</feature>
<evidence type="ECO:0000256" key="1">
    <source>
        <dbReference type="ARBA" id="ARBA00022692"/>
    </source>
</evidence>
<feature type="transmembrane region" description="Helical" evidence="4">
    <location>
        <begin position="78"/>
        <end position="96"/>
    </location>
</feature>
<dbReference type="GO" id="GO:0022857">
    <property type="term" value="F:transmembrane transporter activity"/>
    <property type="evidence" value="ECO:0007669"/>
    <property type="project" value="InterPro"/>
</dbReference>
<evidence type="ECO:0000256" key="2">
    <source>
        <dbReference type="ARBA" id="ARBA00022989"/>
    </source>
</evidence>
<dbReference type="PANTHER" id="PTHR43129">
    <property type="entry name" value="FOSMIDOMYCIN RESISTANCE PROTEIN"/>
    <property type="match status" value="1"/>
</dbReference>
<dbReference type="Pfam" id="PF07690">
    <property type="entry name" value="MFS_1"/>
    <property type="match status" value="1"/>
</dbReference>
<dbReference type="GO" id="GO:0005886">
    <property type="term" value="C:plasma membrane"/>
    <property type="evidence" value="ECO:0007669"/>
    <property type="project" value="TreeGrafter"/>
</dbReference>
<dbReference type="PANTHER" id="PTHR43129:SF1">
    <property type="entry name" value="FOSMIDOMYCIN RESISTANCE PROTEIN"/>
    <property type="match status" value="1"/>
</dbReference>
<dbReference type="Gene3D" id="1.20.1250.20">
    <property type="entry name" value="MFS general substrate transporter like domains"/>
    <property type="match status" value="2"/>
</dbReference>
<feature type="transmembrane region" description="Helical" evidence="4">
    <location>
        <begin position="364"/>
        <end position="387"/>
    </location>
</feature>
<organism evidence="6 7">
    <name type="scientific">Candidatus Anaerobiospirillum merdipullorum</name>
    <dbReference type="NCBI Taxonomy" id="2838450"/>
    <lineage>
        <taxon>Bacteria</taxon>
        <taxon>Pseudomonadati</taxon>
        <taxon>Pseudomonadota</taxon>
        <taxon>Gammaproteobacteria</taxon>
        <taxon>Aeromonadales</taxon>
        <taxon>Succinivibrionaceae</taxon>
        <taxon>Anaerobiospirillum</taxon>
    </lineage>
</organism>
<dbReference type="AlphaFoldDB" id="A0A9E2KPZ8"/>
<dbReference type="PROSITE" id="PS50850">
    <property type="entry name" value="MFS"/>
    <property type="match status" value="1"/>
</dbReference>
<dbReference type="InterPro" id="IPR020846">
    <property type="entry name" value="MFS_dom"/>
</dbReference>
<dbReference type="InterPro" id="IPR036259">
    <property type="entry name" value="MFS_trans_sf"/>
</dbReference>
<feature type="transmembrane region" description="Helical" evidence="4">
    <location>
        <begin position="304"/>
        <end position="326"/>
    </location>
</feature>
<evidence type="ECO:0000256" key="4">
    <source>
        <dbReference type="SAM" id="Phobius"/>
    </source>
</evidence>
<comment type="caution">
    <text evidence="6">The sequence shown here is derived from an EMBL/GenBank/DDBJ whole genome shotgun (WGS) entry which is preliminary data.</text>
</comment>
<feature type="transmembrane region" description="Helical" evidence="4">
    <location>
        <begin position="252"/>
        <end position="269"/>
    </location>
</feature>
<gene>
    <name evidence="6" type="ORF">IAA31_08035</name>
</gene>
<dbReference type="EMBL" id="JAHLFG010000088">
    <property type="protein sequence ID" value="MBU3827415.1"/>
    <property type="molecule type" value="Genomic_DNA"/>
</dbReference>
<proteinExistence type="predicted"/>
<keyword evidence="2 4" id="KW-1133">Transmembrane helix</keyword>
<dbReference type="InterPro" id="IPR011701">
    <property type="entry name" value="MFS"/>
</dbReference>
<feature type="transmembrane region" description="Helical" evidence="4">
    <location>
        <begin position="45"/>
        <end position="66"/>
    </location>
</feature>
<reference evidence="6" key="1">
    <citation type="journal article" date="2021" name="PeerJ">
        <title>Extensive microbial diversity within the chicken gut microbiome revealed by metagenomics and culture.</title>
        <authorList>
            <person name="Gilroy R."/>
            <person name="Ravi A."/>
            <person name="Getino M."/>
            <person name="Pursley I."/>
            <person name="Horton D.L."/>
            <person name="Alikhan N.F."/>
            <person name="Baker D."/>
            <person name="Gharbi K."/>
            <person name="Hall N."/>
            <person name="Watson M."/>
            <person name="Adriaenssens E.M."/>
            <person name="Foster-Nyarko E."/>
            <person name="Jarju S."/>
            <person name="Secka A."/>
            <person name="Antonio M."/>
            <person name="Oren A."/>
            <person name="Chaudhuri R.R."/>
            <person name="La Ragione R."/>
            <person name="Hildebrand F."/>
            <person name="Pallen M.J."/>
        </authorList>
    </citation>
    <scope>NUCLEOTIDE SEQUENCE</scope>
    <source>
        <strain evidence="6">687</strain>
    </source>
</reference>